<keyword evidence="3" id="KW-1185">Reference proteome</keyword>
<dbReference type="AlphaFoldDB" id="A0A835YE52"/>
<accession>A0A835YE52</accession>
<evidence type="ECO:0000256" key="1">
    <source>
        <dbReference type="SAM" id="MobiDB-lite"/>
    </source>
</evidence>
<reference evidence="2" key="1">
    <citation type="journal article" date="2020" name="bioRxiv">
        <title>Comparative genomics of Chlamydomonas.</title>
        <authorList>
            <person name="Craig R.J."/>
            <person name="Hasan A.R."/>
            <person name="Ness R.W."/>
            <person name="Keightley P.D."/>
        </authorList>
    </citation>
    <scope>NUCLEOTIDE SEQUENCE</scope>
    <source>
        <strain evidence="2">CCAP 11/70</strain>
    </source>
</reference>
<feature type="region of interest" description="Disordered" evidence="1">
    <location>
        <begin position="80"/>
        <end position="100"/>
    </location>
</feature>
<dbReference type="EMBL" id="JAEHOE010000007">
    <property type="protein sequence ID" value="KAG2499221.1"/>
    <property type="molecule type" value="Genomic_DNA"/>
</dbReference>
<protein>
    <submittedName>
        <fullName evidence="2">Uncharacterized protein</fullName>
    </submittedName>
</protein>
<comment type="caution">
    <text evidence="2">The sequence shown here is derived from an EMBL/GenBank/DDBJ whole genome shotgun (WGS) entry which is preliminary data.</text>
</comment>
<name>A0A835YE52_9CHLO</name>
<dbReference type="Proteomes" id="UP000612055">
    <property type="component" value="Unassembled WGS sequence"/>
</dbReference>
<feature type="compositionally biased region" description="Pro residues" evidence="1">
    <location>
        <begin position="37"/>
        <end position="51"/>
    </location>
</feature>
<evidence type="ECO:0000313" key="2">
    <source>
        <dbReference type="EMBL" id="KAG2499221.1"/>
    </source>
</evidence>
<gene>
    <name evidence="2" type="ORF">HYH03_002801</name>
</gene>
<feature type="compositionally biased region" description="Gly residues" evidence="1">
    <location>
        <begin position="81"/>
        <end position="100"/>
    </location>
</feature>
<sequence>MRLFTRLLPGAAAHRRRPLATRIVARVTPSDGSSGPLPAPSPSGPSTPSPSGPECLPASTEASVAELRRIAAAVEALAAGGTWGPGGGSDGSAGGGGGSGDQLAALLRQLAAVVLKLTPPPQQELRSDQAEPGPVAAGALEPRAASDPAASAPELHRMLGAAVEALGERQAAAAAEHTALLGQILAQKQEASAQQAAAQTALLEQQAQHLAALRRDAVTARLQAALAVQCGRRPPENSFIADKVLMAAIRGKTAEVPYSDARDHGGPDKFKEYLEGLTGFPVSYKTTGAGMFPSYTYEVECWKERGP</sequence>
<proteinExistence type="predicted"/>
<evidence type="ECO:0000313" key="3">
    <source>
        <dbReference type="Proteomes" id="UP000612055"/>
    </source>
</evidence>
<feature type="region of interest" description="Disordered" evidence="1">
    <location>
        <begin position="19"/>
        <end position="62"/>
    </location>
</feature>
<organism evidence="2 3">
    <name type="scientific">Edaphochlamys debaryana</name>
    <dbReference type="NCBI Taxonomy" id="47281"/>
    <lineage>
        <taxon>Eukaryota</taxon>
        <taxon>Viridiplantae</taxon>
        <taxon>Chlorophyta</taxon>
        <taxon>core chlorophytes</taxon>
        <taxon>Chlorophyceae</taxon>
        <taxon>CS clade</taxon>
        <taxon>Chlamydomonadales</taxon>
        <taxon>Chlamydomonadales incertae sedis</taxon>
        <taxon>Edaphochlamys</taxon>
    </lineage>
</organism>